<dbReference type="Proteomes" id="UP001056208">
    <property type="component" value="Chromosome"/>
</dbReference>
<evidence type="ECO:0000313" key="2">
    <source>
        <dbReference type="EMBL" id="UQB05312.1"/>
    </source>
</evidence>
<feature type="transmembrane region" description="Helical" evidence="1">
    <location>
        <begin position="32"/>
        <end position="49"/>
    </location>
</feature>
<evidence type="ECO:0000313" key="3">
    <source>
        <dbReference type="Proteomes" id="UP001056208"/>
    </source>
</evidence>
<protein>
    <submittedName>
        <fullName evidence="2">Uncharacterized protein</fullName>
    </submittedName>
</protein>
<dbReference type="GeneID" id="92984728"/>
<evidence type="ECO:0000256" key="1">
    <source>
        <dbReference type="SAM" id="Phobius"/>
    </source>
</evidence>
<feature type="transmembrane region" description="Helical" evidence="1">
    <location>
        <begin position="7"/>
        <end position="26"/>
    </location>
</feature>
<dbReference type="EMBL" id="CP086345">
    <property type="protein sequence ID" value="UQB05312.1"/>
    <property type="molecule type" value="Genomic_DNA"/>
</dbReference>
<organism evidence="2 3">
    <name type="scientific">Clavibacter nebraskensis</name>
    <dbReference type="NCBI Taxonomy" id="31963"/>
    <lineage>
        <taxon>Bacteria</taxon>
        <taxon>Bacillati</taxon>
        <taxon>Actinomycetota</taxon>
        <taxon>Actinomycetes</taxon>
        <taxon>Micrococcales</taxon>
        <taxon>Microbacteriaceae</taxon>
        <taxon>Clavibacter</taxon>
    </lineage>
</organism>
<keyword evidence="1" id="KW-1133">Transmembrane helix</keyword>
<name>A0ABY4MTM1_9MICO</name>
<keyword evidence="1" id="KW-0472">Membrane</keyword>
<sequence length="55" mass="5950">MDRTSIPLWAAVAVPLLVGAVCFSLLRSEWAIVVFAVVLLGIAVVHRVAPRRPRG</sequence>
<reference evidence="2" key="1">
    <citation type="submission" date="2021-11" db="EMBL/GenBank/DDBJ databases">
        <authorList>
            <person name="Li G."/>
            <person name="Jia Q."/>
            <person name="Yang F."/>
            <person name="Zhang C."/>
            <person name="Singh A."/>
            <person name="Lorenz A.J."/>
            <person name="Jackson-Ziems T."/>
            <person name="Vidaver A."/>
            <person name="Alfano J.R."/>
        </authorList>
    </citation>
    <scope>NUCLEOTIDE SEQUENCE</scope>
    <source>
        <strain evidence="2">CNK-2</strain>
    </source>
</reference>
<accession>A0ABY4MTM1</accession>
<keyword evidence="3" id="KW-1185">Reference proteome</keyword>
<gene>
    <name evidence="2" type="ORF">LIV34_000329</name>
</gene>
<keyword evidence="1" id="KW-0812">Transmembrane</keyword>
<dbReference type="RefSeq" id="WP_155119023.1">
    <property type="nucleotide sequence ID" value="NZ_CP033722.2"/>
</dbReference>
<proteinExistence type="predicted"/>